<dbReference type="EMBL" id="SDEE01000026">
    <property type="protein sequence ID" value="RXW24066.1"/>
    <property type="molecule type" value="Genomic_DNA"/>
</dbReference>
<evidence type="ECO:0000259" key="2">
    <source>
        <dbReference type="Pfam" id="PF12937"/>
    </source>
</evidence>
<dbReference type="Gene3D" id="3.80.10.10">
    <property type="entry name" value="Ribonuclease Inhibitor"/>
    <property type="match status" value="1"/>
</dbReference>
<dbReference type="AlphaFoldDB" id="A0A4Q2DWM1"/>
<dbReference type="SUPFAM" id="SSF81383">
    <property type="entry name" value="F-box domain"/>
    <property type="match status" value="1"/>
</dbReference>
<dbReference type="InterPro" id="IPR001810">
    <property type="entry name" value="F-box_dom"/>
</dbReference>
<keyword evidence="4" id="KW-1185">Reference proteome</keyword>
<dbReference type="SUPFAM" id="SSF52047">
    <property type="entry name" value="RNI-like"/>
    <property type="match status" value="1"/>
</dbReference>
<protein>
    <recommendedName>
        <fullName evidence="2">F-box domain-containing protein</fullName>
    </recommendedName>
</protein>
<proteinExistence type="predicted"/>
<gene>
    <name evidence="3" type="ORF">EST38_g1754</name>
</gene>
<dbReference type="Proteomes" id="UP000290288">
    <property type="component" value="Unassembled WGS sequence"/>
</dbReference>
<dbReference type="InterPro" id="IPR036047">
    <property type="entry name" value="F-box-like_dom_sf"/>
</dbReference>
<reference evidence="3 4" key="1">
    <citation type="submission" date="2019-01" db="EMBL/GenBank/DDBJ databases">
        <title>Draft genome sequence of Psathyrella aberdarensis IHI B618.</title>
        <authorList>
            <person name="Buettner E."/>
            <person name="Kellner H."/>
        </authorList>
    </citation>
    <scope>NUCLEOTIDE SEQUENCE [LARGE SCALE GENOMIC DNA]</scope>
    <source>
        <strain evidence="3 4">IHI B618</strain>
    </source>
</reference>
<accession>A0A4Q2DWM1</accession>
<name>A0A4Q2DWM1_9AGAR</name>
<dbReference type="OrthoDB" id="3217549at2759"/>
<sequence>MFQRLPSSATSLELSLPAGLEDFGDEAPELHLPSQVLERLTTLDIECDWCDPAVLPQLKHCINVETLAIELSEVIIPETDEPVVFPQVRNLHLKYVAADSESQMLKFIKAPKMVNLEVRYRDSDDYVKRGLANPLLAFIKQSGCETTLRSLSLRDVDARVREMVKILVGLPSLTSLKLQRVSSTEDPEDYLFEQLTTRDAKGFNTRRADTITCRISKIRSELKVLENQLYKQKAAISALRLIPPEILGEIFELVLDYVLDNKGIKDLANIQLVCRQWRDTARITRRLWSSFMFLEKYDIPQLIQARDSFKTWFNRAGNSPKMFSYLTLGHENCEAQDSKCKAVTRIFASLLTEGLSIDHLWLESRSLQCFLNFAGAVRSIQSGQNPHSWDSIRSFTLSLVGPWTEPLDIAYQHIPKNVTSFQLYLPDYNNAHSPAFDEVGIPDVCPPLDLLERLTSFSLLCDWPVSYPVLPSLRHCTNLETLTVDFYGQEDVEVDWYAEGVPWDDVDKIFKFGVLLPKLHTLRLRCIRDISVLKLFNTPRLVQLDIGFFKTYTRIKPQLFDTVQRFVKRRSKCEETLRCFRLREWSGSDGKVVELANLLLELPSLTRITLDCVYQSELAFSLLAAAKMEGKACLPNLEVLEVLRGFHARGMDYLFGFLKSRRPYRFHEGEVVFDGSPDSLKRLTVVYQQFRDEHEFENSEIVQVLRRWCGVSVSLGPQT</sequence>
<organism evidence="3 4">
    <name type="scientific">Candolleomyces aberdarensis</name>
    <dbReference type="NCBI Taxonomy" id="2316362"/>
    <lineage>
        <taxon>Eukaryota</taxon>
        <taxon>Fungi</taxon>
        <taxon>Dikarya</taxon>
        <taxon>Basidiomycota</taxon>
        <taxon>Agaricomycotina</taxon>
        <taxon>Agaricomycetes</taxon>
        <taxon>Agaricomycetidae</taxon>
        <taxon>Agaricales</taxon>
        <taxon>Agaricineae</taxon>
        <taxon>Psathyrellaceae</taxon>
        <taxon>Candolleomyces</taxon>
    </lineage>
</organism>
<dbReference type="InterPro" id="IPR032675">
    <property type="entry name" value="LRR_dom_sf"/>
</dbReference>
<dbReference type="Gene3D" id="1.20.1280.50">
    <property type="match status" value="1"/>
</dbReference>
<feature type="coiled-coil region" evidence="1">
    <location>
        <begin position="208"/>
        <end position="235"/>
    </location>
</feature>
<comment type="caution">
    <text evidence="3">The sequence shown here is derived from an EMBL/GenBank/DDBJ whole genome shotgun (WGS) entry which is preliminary data.</text>
</comment>
<feature type="domain" description="F-box" evidence="2">
    <location>
        <begin position="241"/>
        <end position="291"/>
    </location>
</feature>
<dbReference type="Pfam" id="PF12937">
    <property type="entry name" value="F-box-like"/>
    <property type="match status" value="1"/>
</dbReference>
<evidence type="ECO:0000256" key="1">
    <source>
        <dbReference type="SAM" id="Coils"/>
    </source>
</evidence>
<keyword evidence="1" id="KW-0175">Coiled coil</keyword>
<evidence type="ECO:0000313" key="4">
    <source>
        <dbReference type="Proteomes" id="UP000290288"/>
    </source>
</evidence>
<evidence type="ECO:0000313" key="3">
    <source>
        <dbReference type="EMBL" id="RXW24066.1"/>
    </source>
</evidence>